<dbReference type="SUPFAM" id="SSF51679">
    <property type="entry name" value="Bacterial luciferase-like"/>
    <property type="match status" value="1"/>
</dbReference>
<dbReference type="OrthoDB" id="7239898at2"/>
<keyword evidence="3" id="KW-0560">Oxidoreductase</keyword>
<name>A0A5C7GN86_9FLAO</name>
<evidence type="ECO:0000256" key="1">
    <source>
        <dbReference type="ARBA" id="ARBA00022630"/>
    </source>
</evidence>
<dbReference type="InterPro" id="IPR011251">
    <property type="entry name" value="Luciferase-like_dom"/>
</dbReference>
<sequence length="324" mass="36911">MTQFESINKAYNGIFKPNRLSIGLVVPIENYSLGPIPTMENHLNRVQQIEQLGFKALWVRDIPFNVPSFGDAGQLFDPFTYLGFLAGQTNDIALGVSSIALPLHHPVHVAKSAASIDQLSNGRFILGIASGDRPDEYPAMGINYENRGELFRESFYYIRKAQESFPLIKSNNYGELKSHIDVLPKPKGTKVPMLITGSSRQSLEWNVEHGDGWMSYPKDLYNQKQTIDAWRKLIKDSQEFDKPFMQPLYLDLQEEDDYKPQPIPLGFRIGSNFLIDYFQKLENIGVNHIALNLRFNNLDIDKTLEILGNKVLPHFHINEKEVTA</sequence>
<dbReference type="RefSeq" id="WP_147767273.1">
    <property type="nucleotide sequence ID" value="NZ_VRKQ01000008.1"/>
</dbReference>
<protein>
    <submittedName>
        <fullName evidence="6">LLM class oxidoreductase</fullName>
    </submittedName>
</protein>
<comment type="caution">
    <text evidence="6">The sequence shown here is derived from an EMBL/GenBank/DDBJ whole genome shotgun (WGS) entry which is preliminary data.</text>
</comment>
<dbReference type="Proteomes" id="UP000321080">
    <property type="component" value="Unassembled WGS sequence"/>
</dbReference>
<organism evidence="6 7">
    <name type="scientific">Seonamhaeicola maritimus</name>
    <dbReference type="NCBI Taxonomy" id="2591822"/>
    <lineage>
        <taxon>Bacteria</taxon>
        <taxon>Pseudomonadati</taxon>
        <taxon>Bacteroidota</taxon>
        <taxon>Flavobacteriia</taxon>
        <taxon>Flavobacteriales</taxon>
        <taxon>Flavobacteriaceae</taxon>
    </lineage>
</organism>
<dbReference type="InterPro" id="IPR036661">
    <property type="entry name" value="Luciferase-like_sf"/>
</dbReference>
<evidence type="ECO:0000256" key="2">
    <source>
        <dbReference type="ARBA" id="ARBA00022643"/>
    </source>
</evidence>
<keyword evidence="2" id="KW-0288">FMN</keyword>
<dbReference type="GO" id="GO:0004497">
    <property type="term" value="F:monooxygenase activity"/>
    <property type="evidence" value="ECO:0007669"/>
    <property type="project" value="UniProtKB-KW"/>
</dbReference>
<keyword evidence="1" id="KW-0285">Flavoprotein</keyword>
<dbReference type="Gene3D" id="3.20.20.30">
    <property type="entry name" value="Luciferase-like domain"/>
    <property type="match status" value="1"/>
</dbReference>
<dbReference type="Pfam" id="PF00296">
    <property type="entry name" value="Bac_luciferase"/>
    <property type="match status" value="1"/>
</dbReference>
<gene>
    <name evidence="6" type="ORF">FUA22_07515</name>
</gene>
<evidence type="ECO:0000259" key="5">
    <source>
        <dbReference type="Pfam" id="PF00296"/>
    </source>
</evidence>
<evidence type="ECO:0000256" key="3">
    <source>
        <dbReference type="ARBA" id="ARBA00023002"/>
    </source>
</evidence>
<keyword evidence="4" id="KW-0503">Monooxygenase</keyword>
<dbReference type="GO" id="GO:0016705">
    <property type="term" value="F:oxidoreductase activity, acting on paired donors, with incorporation or reduction of molecular oxygen"/>
    <property type="evidence" value="ECO:0007669"/>
    <property type="project" value="InterPro"/>
</dbReference>
<dbReference type="PANTHER" id="PTHR30011">
    <property type="entry name" value="ALKANESULFONATE MONOOXYGENASE-RELATED"/>
    <property type="match status" value="1"/>
</dbReference>
<evidence type="ECO:0000313" key="7">
    <source>
        <dbReference type="Proteomes" id="UP000321080"/>
    </source>
</evidence>
<reference evidence="6 7" key="1">
    <citation type="submission" date="2019-08" db="EMBL/GenBank/DDBJ databases">
        <title>Seonamhaeicola sediminis sp. nov., isolated from marine sediment.</title>
        <authorList>
            <person name="Cao W.R."/>
        </authorList>
    </citation>
    <scope>NUCLEOTIDE SEQUENCE [LARGE SCALE GENOMIC DNA]</scope>
    <source>
        <strain evidence="6 7">1505</strain>
    </source>
</reference>
<dbReference type="EMBL" id="VRKQ01000008">
    <property type="protein sequence ID" value="TXG39704.1"/>
    <property type="molecule type" value="Genomic_DNA"/>
</dbReference>
<dbReference type="InterPro" id="IPR051260">
    <property type="entry name" value="Diverse_substr_monoxygenases"/>
</dbReference>
<accession>A0A5C7GN86</accession>
<dbReference type="NCBIfam" id="TIGR03571">
    <property type="entry name" value="lucif_BA3436"/>
    <property type="match status" value="1"/>
</dbReference>
<evidence type="ECO:0000313" key="6">
    <source>
        <dbReference type="EMBL" id="TXG39704.1"/>
    </source>
</evidence>
<keyword evidence="7" id="KW-1185">Reference proteome</keyword>
<feature type="domain" description="Luciferase-like" evidence="5">
    <location>
        <begin position="24"/>
        <end position="234"/>
    </location>
</feature>
<dbReference type="InterPro" id="IPR020020">
    <property type="entry name" value="Luciferase-type_oxidoreductase"/>
</dbReference>
<dbReference type="AlphaFoldDB" id="A0A5C7GN86"/>
<dbReference type="PANTHER" id="PTHR30011:SF16">
    <property type="entry name" value="C2H2 FINGER DOMAIN TRANSCRIPTION FACTOR (EUROFUNG)-RELATED"/>
    <property type="match status" value="1"/>
</dbReference>
<proteinExistence type="predicted"/>
<evidence type="ECO:0000256" key="4">
    <source>
        <dbReference type="ARBA" id="ARBA00023033"/>
    </source>
</evidence>